<feature type="region of interest" description="Disordered" evidence="1">
    <location>
        <begin position="373"/>
        <end position="427"/>
    </location>
</feature>
<proteinExistence type="predicted"/>
<dbReference type="Gene3D" id="3.40.50.1820">
    <property type="entry name" value="alpha/beta hydrolase"/>
    <property type="match status" value="1"/>
</dbReference>
<reference evidence="2 3" key="1">
    <citation type="submission" date="2014-04" db="EMBL/GenBank/DDBJ databases">
        <authorList>
            <consortium name="DOE Joint Genome Institute"/>
            <person name="Kuo A."/>
            <person name="Gay G."/>
            <person name="Dore J."/>
            <person name="Kohler A."/>
            <person name="Nagy L.G."/>
            <person name="Floudas D."/>
            <person name="Copeland A."/>
            <person name="Barry K.W."/>
            <person name="Cichocki N."/>
            <person name="Veneault-Fourrey C."/>
            <person name="LaButti K."/>
            <person name="Lindquist E.A."/>
            <person name="Lipzen A."/>
            <person name="Lundell T."/>
            <person name="Morin E."/>
            <person name="Murat C."/>
            <person name="Sun H."/>
            <person name="Tunlid A."/>
            <person name="Henrissat B."/>
            <person name="Grigoriev I.V."/>
            <person name="Hibbett D.S."/>
            <person name="Martin F."/>
            <person name="Nordberg H.P."/>
            <person name="Cantor M.N."/>
            <person name="Hua S.X."/>
        </authorList>
    </citation>
    <scope>NUCLEOTIDE SEQUENCE [LARGE SCALE GENOMIC DNA]</scope>
    <source>
        <strain evidence="3">h7</strain>
    </source>
</reference>
<sequence>MPYVDLHSAADYASIYYTTNATHCNVSGFDPAKPTIVILHPVFLDSTWLDLQLGDSRFNKNYNLIAFDMRSCGKSYCRPSGRHDSWVEAADLAFCFQKLQLPPSHLLCLEGTSIYCALRFAILFSEFCLSLTLVNVPAPVELKWIYKNIDELIHAACFADDLERFEQAAFECIEFLFGPDSDPDLMDELLSFWETTHPPSKRHRTAESTSVYLNRTPLTPEACALITQPVLIIQGEKNELCQMKYAERLVTQLTGVPDGAILYDIKGGTSMVSVVLGHASILNNVFHKFLTRLPHHRSDLVPPSISIRDRMQTALVKLSQIMDNPEVAYLDPLCSLSFCSLAPEVIKGQSELLNHYMKNLDLALTPIHPEIRPRRKFSQREREGWSYQDKGRTSVNSTHSTVLPERVKQESERGGKTSSQPQHSHAADISFFRSAFSAAAAEKRNGITKGPPSKISLNAPSSPMQRMLAS</sequence>
<evidence type="ECO:0000313" key="2">
    <source>
        <dbReference type="EMBL" id="KIM45937.1"/>
    </source>
</evidence>
<dbReference type="InterPro" id="IPR029058">
    <property type="entry name" value="AB_hydrolase_fold"/>
</dbReference>
<protein>
    <recommendedName>
        <fullName evidence="4">AB hydrolase-1 domain-containing protein</fullName>
    </recommendedName>
</protein>
<dbReference type="Proteomes" id="UP000053424">
    <property type="component" value="Unassembled WGS sequence"/>
</dbReference>
<dbReference type="OrthoDB" id="19657at2759"/>
<evidence type="ECO:0008006" key="4">
    <source>
        <dbReference type="Google" id="ProtNLM"/>
    </source>
</evidence>
<feature type="compositionally biased region" description="Basic and acidic residues" evidence="1">
    <location>
        <begin position="378"/>
        <end position="392"/>
    </location>
</feature>
<reference evidence="3" key="2">
    <citation type="submission" date="2015-01" db="EMBL/GenBank/DDBJ databases">
        <title>Evolutionary Origins and Diversification of the Mycorrhizal Mutualists.</title>
        <authorList>
            <consortium name="DOE Joint Genome Institute"/>
            <consortium name="Mycorrhizal Genomics Consortium"/>
            <person name="Kohler A."/>
            <person name="Kuo A."/>
            <person name="Nagy L.G."/>
            <person name="Floudas D."/>
            <person name="Copeland A."/>
            <person name="Barry K.W."/>
            <person name="Cichocki N."/>
            <person name="Veneault-Fourrey C."/>
            <person name="LaButti K."/>
            <person name="Lindquist E.A."/>
            <person name="Lipzen A."/>
            <person name="Lundell T."/>
            <person name="Morin E."/>
            <person name="Murat C."/>
            <person name="Riley R."/>
            <person name="Ohm R."/>
            <person name="Sun H."/>
            <person name="Tunlid A."/>
            <person name="Henrissat B."/>
            <person name="Grigoriev I.V."/>
            <person name="Hibbett D.S."/>
            <person name="Martin F."/>
        </authorList>
    </citation>
    <scope>NUCLEOTIDE SEQUENCE [LARGE SCALE GENOMIC DNA]</scope>
    <source>
        <strain evidence="3">h7</strain>
    </source>
</reference>
<organism evidence="2 3">
    <name type="scientific">Hebeloma cylindrosporum</name>
    <dbReference type="NCBI Taxonomy" id="76867"/>
    <lineage>
        <taxon>Eukaryota</taxon>
        <taxon>Fungi</taxon>
        <taxon>Dikarya</taxon>
        <taxon>Basidiomycota</taxon>
        <taxon>Agaricomycotina</taxon>
        <taxon>Agaricomycetes</taxon>
        <taxon>Agaricomycetidae</taxon>
        <taxon>Agaricales</taxon>
        <taxon>Agaricineae</taxon>
        <taxon>Hymenogastraceae</taxon>
        <taxon>Hebeloma</taxon>
    </lineage>
</organism>
<dbReference type="SUPFAM" id="SSF53474">
    <property type="entry name" value="alpha/beta-Hydrolases"/>
    <property type="match status" value="1"/>
</dbReference>
<dbReference type="AlphaFoldDB" id="A0A0C2YY71"/>
<dbReference type="EMBL" id="KN831771">
    <property type="protein sequence ID" value="KIM45937.1"/>
    <property type="molecule type" value="Genomic_DNA"/>
</dbReference>
<accession>A0A0C2YY71</accession>
<name>A0A0C2YY71_HEBCY</name>
<feature type="region of interest" description="Disordered" evidence="1">
    <location>
        <begin position="442"/>
        <end position="470"/>
    </location>
</feature>
<gene>
    <name evidence="2" type="ORF">M413DRAFT_440991</name>
</gene>
<keyword evidence="3" id="KW-1185">Reference proteome</keyword>
<feature type="compositionally biased region" description="Polar residues" evidence="1">
    <location>
        <begin position="455"/>
        <end position="464"/>
    </location>
</feature>
<feature type="compositionally biased region" description="Basic and acidic residues" evidence="1">
    <location>
        <begin position="405"/>
        <end position="415"/>
    </location>
</feature>
<evidence type="ECO:0000256" key="1">
    <source>
        <dbReference type="SAM" id="MobiDB-lite"/>
    </source>
</evidence>
<dbReference type="HOGENOM" id="CLU_041818_0_0_1"/>
<evidence type="ECO:0000313" key="3">
    <source>
        <dbReference type="Proteomes" id="UP000053424"/>
    </source>
</evidence>